<dbReference type="RefSeq" id="WP_065085749.1">
    <property type="nucleotide sequence ID" value="NZ_NFFZ01000004.1"/>
</dbReference>
<name>A0A241XSM4_PSEAI</name>
<accession>A0A241XSM4</accession>
<organism evidence="1 2">
    <name type="scientific">Pseudomonas aeruginosa</name>
    <dbReference type="NCBI Taxonomy" id="287"/>
    <lineage>
        <taxon>Bacteria</taxon>
        <taxon>Pseudomonadati</taxon>
        <taxon>Pseudomonadota</taxon>
        <taxon>Gammaproteobacteria</taxon>
        <taxon>Pseudomonadales</taxon>
        <taxon>Pseudomonadaceae</taxon>
        <taxon>Pseudomonas</taxon>
    </lineage>
</organism>
<gene>
    <name evidence="1" type="ORF">CAZ10_09640</name>
</gene>
<dbReference type="EMBL" id="NFFZ01000004">
    <property type="protein sequence ID" value="OTI63420.1"/>
    <property type="molecule type" value="Genomic_DNA"/>
</dbReference>
<sequence length="67" mass="7615">MEKFTSVAEVDADGLYWYYENGVDAPRPVMITKAKWGNRFKSFNGSEQSWLRDGEYLVGPQPAPDAQ</sequence>
<evidence type="ECO:0000313" key="2">
    <source>
        <dbReference type="Proteomes" id="UP000194857"/>
    </source>
</evidence>
<dbReference type="Proteomes" id="UP000194857">
    <property type="component" value="Unassembled WGS sequence"/>
</dbReference>
<protein>
    <submittedName>
        <fullName evidence="1">Uncharacterized protein</fullName>
    </submittedName>
</protein>
<dbReference type="AlphaFoldDB" id="A0A241XSM4"/>
<proteinExistence type="predicted"/>
<reference evidence="1 2" key="1">
    <citation type="submission" date="2017-05" db="EMBL/GenBank/DDBJ databases">
        <authorList>
            <person name="Song R."/>
            <person name="Chenine A.L."/>
            <person name="Ruprecht R.M."/>
        </authorList>
    </citation>
    <scope>NUCLEOTIDE SEQUENCE [LARGE SCALE GENOMIC DNA]</scope>
    <source>
        <strain evidence="1 2">S567_C10_BS</strain>
    </source>
</reference>
<comment type="caution">
    <text evidence="1">The sequence shown here is derived from an EMBL/GenBank/DDBJ whole genome shotgun (WGS) entry which is preliminary data.</text>
</comment>
<evidence type="ECO:0000313" key="1">
    <source>
        <dbReference type="EMBL" id="OTI63420.1"/>
    </source>
</evidence>